<dbReference type="EMBL" id="CP001939">
    <property type="protein sequence ID" value="ADG91318.1"/>
    <property type="molecule type" value="Genomic_DNA"/>
</dbReference>
<protein>
    <submittedName>
        <fullName evidence="2">Uncharacterized protein</fullName>
    </submittedName>
</protein>
<dbReference type="AlphaFoldDB" id="D5U2G8"/>
<evidence type="ECO:0000256" key="1">
    <source>
        <dbReference type="SAM" id="Phobius"/>
    </source>
</evidence>
<dbReference type="HOGENOM" id="CLU_1840682_0_0_2"/>
<reference evidence="2 3" key="1">
    <citation type="journal article" date="2010" name="Stand. Genomic Sci.">
        <title>Complete genome sequence of Thermosphaera aggregans type strain (M11TL).</title>
        <authorList>
            <person name="Spring S."/>
            <person name="Rachel R."/>
            <person name="Lapidus A."/>
            <person name="Davenport K."/>
            <person name="Tice H."/>
            <person name="Copeland A."/>
            <person name="Cheng J.F."/>
            <person name="Lucas S."/>
            <person name="Chen F."/>
            <person name="Nolan M."/>
            <person name="Bruce D."/>
            <person name="Goodwin L."/>
            <person name="Pitluck S."/>
            <person name="Ivanova N."/>
            <person name="Mavromatis K."/>
            <person name="Ovchinnikova G."/>
            <person name="Pati A."/>
            <person name="Chen A."/>
            <person name="Palaniappan K."/>
            <person name="Land M."/>
            <person name="Hauser L."/>
            <person name="Chang Y.J."/>
            <person name="Jeffries C.C."/>
            <person name="Brettin T."/>
            <person name="Detter J.C."/>
            <person name="Tapia R."/>
            <person name="Han C."/>
            <person name="Heimerl T."/>
            <person name="Weikl F."/>
            <person name="Brambilla E."/>
            <person name="Goker M."/>
            <person name="Bristow J."/>
            <person name="Eisen J.A."/>
            <person name="Markowitz V."/>
            <person name="Hugenholtz P."/>
            <person name="Kyrpides N.C."/>
            <person name="Klenk H.P."/>
        </authorList>
    </citation>
    <scope>NUCLEOTIDE SEQUENCE [LARGE SCALE GENOMIC DNA]</scope>
    <source>
        <strain evidence="3">DSM 11486 / M11TL</strain>
    </source>
</reference>
<dbReference type="STRING" id="633148.Tagg_1049"/>
<reference evidence="3" key="2">
    <citation type="journal article" date="2010" name="Stand. Genomic Sci.">
        <title>Complete genome sequence of Thermosphaera aggregans type strain (M11TLT).</title>
        <authorList>
            <person name="Spring S."/>
            <person name="Rachel R."/>
            <person name="Lapidus A."/>
            <person name="Davenport K."/>
            <person name="Tice H."/>
            <person name="Copeland A."/>
            <person name="Cheng J.-F."/>
            <person name="Lucas S."/>
            <person name="Chen F."/>
            <person name="Nolan M."/>
            <person name="Bruce D."/>
            <person name="Goodwin L."/>
            <person name="Pitluck S."/>
            <person name="Ivanova N."/>
            <person name="Mavromatis K."/>
            <person name="Ovchinnikova G."/>
            <person name="Pati A."/>
            <person name="Chen A."/>
            <person name="Palaniappan K."/>
            <person name="Land M."/>
            <person name="Hauser L."/>
            <person name="Chang Y.-J."/>
            <person name="Jeffries C.C."/>
            <person name="Brettin T."/>
            <person name="Detter J.C."/>
            <person name="Tapia R."/>
            <person name="Han C."/>
            <person name="Heimerl T."/>
            <person name="Weikl F."/>
            <person name="Brambilla E."/>
            <person name="Goker M."/>
            <person name="Bristow J."/>
            <person name="Eisen J.A."/>
            <person name="Markowitz V."/>
            <person name="Hugenholtz P."/>
            <person name="Kyrpides N.C."/>
            <person name="Klenk H.-P."/>
        </authorList>
    </citation>
    <scope>NUCLEOTIDE SEQUENCE [LARGE SCALE GENOMIC DNA]</scope>
    <source>
        <strain evidence="3">DSM 11486 / M11TL</strain>
    </source>
</reference>
<organism evidence="2 3">
    <name type="scientific">Thermosphaera aggregans (strain DSM 11486 / M11TL)</name>
    <dbReference type="NCBI Taxonomy" id="633148"/>
    <lineage>
        <taxon>Archaea</taxon>
        <taxon>Thermoproteota</taxon>
        <taxon>Thermoprotei</taxon>
        <taxon>Desulfurococcales</taxon>
        <taxon>Desulfurococcaceae</taxon>
        <taxon>Thermosphaera</taxon>
    </lineage>
</organism>
<dbReference type="OrthoDB" id="377430at2157"/>
<dbReference type="GeneID" id="9166078"/>
<keyword evidence="1" id="KW-0812">Transmembrane</keyword>
<reference key="3">
    <citation type="submission" date="2010-02" db="EMBL/GenBank/DDBJ databases">
        <title>Complete genome sequence of Thermosphaera aggregans type strain (M11TL).</title>
        <authorList>
            <consortium name="US DOE Joint Genome Institute (JGI-PGF)"/>
            <person name="Spring S."/>
            <person name="Lapidus A."/>
            <person name="Munk C."/>
            <person name="Schroeder M."/>
            <person name="Glavina Del Rio T."/>
            <person name="Tice H."/>
            <person name="Copeland A."/>
            <person name="Cheng J.-F."/>
            <person name="Lucas S."/>
            <person name="Chen F."/>
            <person name="Nolan M."/>
            <person name="Bruce D."/>
            <person name="Goodwin L."/>
            <person name="Pitluck S."/>
            <person name="Ivanova N."/>
            <person name="Mavromatis K."/>
            <person name="Ovchinnikova G."/>
            <person name="Pati A."/>
            <person name="Chen A."/>
            <person name="Palaniappan K."/>
            <person name="Land M."/>
            <person name="Hauser L."/>
            <person name="Chang Y.-J."/>
            <person name="Jeffries C.C."/>
            <person name="Brettin T."/>
            <person name="Detter J.C."/>
            <person name="Tapia R."/>
            <person name="Han C."/>
            <person name="Chain P."/>
            <person name="Heimerl T."/>
            <person name="Weik F."/>
            <person name="Goker M."/>
            <person name="Rachel R."/>
            <person name="Bristow J."/>
            <person name="Eisen J.A."/>
            <person name="Markowitz V."/>
            <person name="Hugenholtz P."/>
            <person name="Kyrpides N.C."/>
            <person name="Klenk H.-P."/>
        </authorList>
    </citation>
    <scope>NUCLEOTIDE SEQUENCE</scope>
    <source>
        <strain>DSM 11486</strain>
    </source>
</reference>
<sequence length="139" mass="15033">MNDSLKNTALKVLKELIYGILQYSVFVVVIPLLMREAGIEAGLESSWFTAYLAVVIALSILNAIVASSPVSIGFKVLRSLVIIYAFLIATNYGVVEVSMGDATASLDFSIITYTIASFLATYSAISSLDEVYGTVEKFK</sequence>
<dbReference type="Proteomes" id="UP000002376">
    <property type="component" value="Chromosome"/>
</dbReference>
<keyword evidence="1" id="KW-1133">Transmembrane helix</keyword>
<feature type="transmembrane region" description="Helical" evidence="1">
    <location>
        <begin position="46"/>
        <end position="66"/>
    </location>
</feature>
<evidence type="ECO:0000313" key="2">
    <source>
        <dbReference type="EMBL" id="ADG91318.1"/>
    </source>
</evidence>
<keyword evidence="1" id="KW-0472">Membrane</keyword>
<keyword evidence="3" id="KW-1185">Reference proteome</keyword>
<evidence type="ECO:0000313" key="3">
    <source>
        <dbReference type="Proteomes" id="UP000002376"/>
    </source>
</evidence>
<gene>
    <name evidence="2" type="ordered locus">Tagg_1049</name>
</gene>
<name>D5U2G8_THEAM</name>
<accession>D5U2G8</accession>
<feature type="transmembrane region" description="Helical" evidence="1">
    <location>
        <begin position="16"/>
        <end position="34"/>
    </location>
</feature>
<feature type="transmembrane region" description="Helical" evidence="1">
    <location>
        <begin position="72"/>
        <end position="94"/>
    </location>
</feature>
<dbReference type="KEGG" id="tag:Tagg_1049"/>
<proteinExistence type="predicted"/>
<feature type="transmembrane region" description="Helical" evidence="1">
    <location>
        <begin position="106"/>
        <end position="125"/>
    </location>
</feature>
<dbReference type="RefSeq" id="WP_013129911.1">
    <property type="nucleotide sequence ID" value="NC_014160.1"/>
</dbReference>